<reference evidence="1 2" key="1">
    <citation type="submission" date="2014-07" db="EMBL/GenBank/DDBJ databases">
        <title>Methanogenic archaea and the global carbon cycle.</title>
        <authorList>
            <person name="Henriksen J.R."/>
            <person name="Luke J."/>
            <person name="Reinhart S."/>
            <person name="Benedict M.N."/>
            <person name="Youngblut N.D."/>
            <person name="Metcalf M.E."/>
            <person name="Whitaker R.J."/>
            <person name="Metcalf W.W."/>
        </authorList>
    </citation>
    <scope>NUCLEOTIDE SEQUENCE [LARGE SCALE GENOMIC DNA]</scope>
    <source>
        <strain evidence="1 2">C2J</strain>
    </source>
</reference>
<dbReference type="PATRIC" id="fig|1434118.4.peg.268"/>
<proteinExistence type="predicted"/>
<evidence type="ECO:0000313" key="2">
    <source>
        <dbReference type="Proteomes" id="UP000033123"/>
    </source>
</evidence>
<gene>
    <name evidence="1" type="ORF">MSSAC_0196</name>
</gene>
<dbReference type="PANTHER" id="PTHR35004">
    <property type="entry name" value="TRANSPOSASE RV3428C-RELATED"/>
    <property type="match status" value="1"/>
</dbReference>
<sequence>MRYVEFTLSIDTSTLFQCHLNAFQYFGGCTQEILYDNMKQVVIRRALKSSD</sequence>
<evidence type="ECO:0000313" key="1">
    <source>
        <dbReference type="EMBL" id="AKB34786.1"/>
    </source>
</evidence>
<dbReference type="AlphaFoldDB" id="A0A0E3LC26"/>
<protein>
    <submittedName>
        <fullName evidence="1">Mobile element protein</fullName>
    </submittedName>
</protein>
<organism evidence="1 2">
    <name type="scientific">Methanosarcina siciliae C2J</name>
    <dbReference type="NCBI Taxonomy" id="1434118"/>
    <lineage>
        <taxon>Archaea</taxon>
        <taxon>Methanobacteriati</taxon>
        <taxon>Methanobacteriota</taxon>
        <taxon>Stenosarchaea group</taxon>
        <taxon>Methanomicrobia</taxon>
        <taxon>Methanosarcinales</taxon>
        <taxon>Methanosarcinaceae</taxon>
        <taxon>Methanosarcina</taxon>
    </lineage>
</organism>
<accession>A0A0E3LC26</accession>
<dbReference type="EMBL" id="CP009508">
    <property type="protein sequence ID" value="AKB34786.1"/>
    <property type="molecule type" value="Genomic_DNA"/>
</dbReference>
<dbReference type="Proteomes" id="UP000033123">
    <property type="component" value="Chromosome"/>
</dbReference>
<dbReference type="STRING" id="1434118.MSSAC_0196"/>
<dbReference type="HOGENOM" id="CLU_3262101_0_0_2"/>
<name>A0A0E3LC26_9EURY</name>
<dbReference type="PANTHER" id="PTHR35004:SF6">
    <property type="entry name" value="TRANSPOSASE"/>
    <property type="match status" value="1"/>
</dbReference>
<dbReference type="KEGG" id="msj:MSSAC_0196"/>